<reference evidence="3" key="1">
    <citation type="submission" date="2022-12" db="EMBL/GenBank/DDBJ databases">
        <title>Reference genome sequencing for broad-spectrum identification of bacterial and archaeal isolates by mass spectrometry.</title>
        <authorList>
            <person name="Sekiguchi Y."/>
            <person name="Tourlousse D.M."/>
        </authorList>
    </citation>
    <scope>NUCLEOTIDE SEQUENCE</scope>
    <source>
        <strain evidence="3">LLR39Z86</strain>
    </source>
</reference>
<evidence type="ECO:0000313" key="4">
    <source>
        <dbReference type="Proteomes" id="UP001144313"/>
    </source>
</evidence>
<dbReference type="InterPro" id="IPR051044">
    <property type="entry name" value="MAG_DAG_Lipase"/>
</dbReference>
<dbReference type="Proteomes" id="UP001144313">
    <property type="component" value="Unassembled WGS sequence"/>
</dbReference>
<dbReference type="EMBL" id="BSDT01000001">
    <property type="protein sequence ID" value="GLI42449.1"/>
    <property type="molecule type" value="Genomic_DNA"/>
</dbReference>
<dbReference type="SUPFAM" id="SSF53474">
    <property type="entry name" value="alpha/beta-Hydrolases"/>
    <property type="match status" value="1"/>
</dbReference>
<dbReference type="AlphaFoldDB" id="A0A9W6LH67"/>
<dbReference type="InterPro" id="IPR029058">
    <property type="entry name" value="AB_hydrolase_fold"/>
</dbReference>
<proteinExistence type="predicted"/>
<evidence type="ECO:0000259" key="2">
    <source>
        <dbReference type="Pfam" id="PF12146"/>
    </source>
</evidence>
<accession>A0A9W6LH67</accession>
<comment type="caution">
    <text evidence="3">The sequence shown here is derived from an EMBL/GenBank/DDBJ whole genome shotgun (WGS) entry which is preliminary data.</text>
</comment>
<evidence type="ECO:0000256" key="1">
    <source>
        <dbReference type="SAM" id="MobiDB-lite"/>
    </source>
</evidence>
<dbReference type="InterPro" id="IPR022742">
    <property type="entry name" value="Hydrolase_4"/>
</dbReference>
<keyword evidence="4" id="KW-1185">Reference proteome</keyword>
<feature type="region of interest" description="Disordered" evidence="1">
    <location>
        <begin position="1"/>
        <end position="34"/>
    </location>
</feature>
<sequence length="290" mass="31562">MGKRRETGPPGRRATAGRAPGGSRAPSFSYPGGDVTNDSEEFTFDLGVDAKATMVLCHGFTSDPASMRPWGDYLREHGFNVVAPLLPGHGETWQVLAKATWQQWYARLEEALDEALALGRPVFAGGLSMGGSLCLRLAEQRGGDLAGLVLVNPAIFDDKPQGFLAPVLRYVMPSVASIGSDVNKPDVREKTTSRTPVAAYASLRRLWQVTRPELARVTVPLRIFTSAEDHVVSPRNTAVIRAGVRSKDVESTVLPRSFHVATLDYDAETIFSGSVEFMNRQLVKTRGVHD</sequence>
<dbReference type="Gene3D" id="3.40.50.1820">
    <property type="entry name" value="alpha/beta hydrolase"/>
    <property type="match status" value="1"/>
</dbReference>
<dbReference type="Pfam" id="PF12146">
    <property type="entry name" value="Hydrolase_4"/>
    <property type="match status" value="1"/>
</dbReference>
<feature type="domain" description="Serine aminopeptidase S33" evidence="2">
    <location>
        <begin position="50"/>
        <end position="262"/>
    </location>
</feature>
<evidence type="ECO:0000313" key="3">
    <source>
        <dbReference type="EMBL" id="GLI42449.1"/>
    </source>
</evidence>
<name>A0A9W6LH67_9ACTN</name>
<organism evidence="3 4">
    <name type="scientific">Glycomyces algeriensis</name>
    <dbReference type="NCBI Taxonomy" id="256037"/>
    <lineage>
        <taxon>Bacteria</taxon>
        <taxon>Bacillati</taxon>
        <taxon>Actinomycetota</taxon>
        <taxon>Actinomycetes</taxon>
        <taxon>Glycomycetales</taxon>
        <taxon>Glycomycetaceae</taxon>
        <taxon>Glycomyces</taxon>
    </lineage>
</organism>
<protein>
    <submittedName>
        <fullName evidence="3">Carboxylesterase</fullName>
    </submittedName>
</protein>
<dbReference type="PANTHER" id="PTHR11614">
    <property type="entry name" value="PHOSPHOLIPASE-RELATED"/>
    <property type="match status" value="1"/>
</dbReference>
<feature type="compositionally biased region" description="Low complexity" evidence="1">
    <location>
        <begin position="8"/>
        <end position="27"/>
    </location>
</feature>
<gene>
    <name evidence="3" type="primary">yvaK</name>
    <name evidence="3" type="ORF">GALLR39Z86_22990</name>
</gene>